<accession>A0AAE0C270</accession>
<dbReference type="Proteomes" id="UP001190700">
    <property type="component" value="Unassembled WGS sequence"/>
</dbReference>
<evidence type="ECO:0008006" key="4">
    <source>
        <dbReference type="Google" id="ProtNLM"/>
    </source>
</evidence>
<dbReference type="AlphaFoldDB" id="A0AAE0C270"/>
<comment type="caution">
    <text evidence="2">The sequence shown here is derived from an EMBL/GenBank/DDBJ whole genome shotgun (WGS) entry which is preliminary data.</text>
</comment>
<name>A0AAE0C270_9CHLO</name>
<organism evidence="2 3">
    <name type="scientific">Cymbomonas tetramitiformis</name>
    <dbReference type="NCBI Taxonomy" id="36881"/>
    <lineage>
        <taxon>Eukaryota</taxon>
        <taxon>Viridiplantae</taxon>
        <taxon>Chlorophyta</taxon>
        <taxon>Pyramimonadophyceae</taxon>
        <taxon>Pyramimonadales</taxon>
        <taxon>Pyramimonadaceae</taxon>
        <taxon>Cymbomonas</taxon>
    </lineage>
</organism>
<sequence length="515" mass="58846">MWSCSLGRTAICLQIILASLSFQAAGASDTGESSLKLANAGLLQDTNSTGNLRFEAKNFSRRKVLAVPSRKRIASRHRYKSAVQEKGPHIRQRPIQRDKKIQVTTPSLLSAYPASNSTLFRELLLPRECLARIPPHEQQTEGFLLLEGEYGAFNNRVRILTSAMEVAYILRLVLIVKETFWQMMLSNFDYGWLSMSYKVVRESRLHKTMINDSIIWKITAGECFWCGRWCKPEHAVNDSRAPKGHFDVLRAFNYSRAAEIADLPLCPYASLIPFTDVRYAADDFVQEVLGEKYIAVHHRSQNGFTPKPLLDKCVSLSQQSPQRWHFESQFPDFAAEHCNGTRFETVRAIARFNGLQDDIPIFLASDRFYKARYKETIQHASVRTFDAKYFDFHFPPRMLEELKAKGITDFNTMCDNSTGCHWSNSDLLFDMFKKSDLGDMQVSAVIEDRVKAVIAKQGAFYLLVDMWIMTQAELLLPAYVSTVGETICVWRRAFFSADKYRLFPPFENCLGHLGA</sequence>
<evidence type="ECO:0000313" key="3">
    <source>
        <dbReference type="Proteomes" id="UP001190700"/>
    </source>
</evidence>
<dbReference type="EMBL" id="LGRX02030092">
    <property type="protein sequence ID" value="KAK3246170.1"/>
    <property type="molecule type" value="Genomic_DNA"/>
</dbReference>
<keyword evidence="3" id="KW-1185">Reference proteome</keyword>
<reference evidence="2 3" key="1">
    <citation type="journal article" date="2015" name="Genome Biol. Evol.">
        <title>Comparative Genomics of a Bacterivorous Green Alga Reveals Evolutionary Causalities and Consequences of Phago-Mixotrophic Mode of Nutrition.</title>
        <authorList>
            <person name="Burns J.A."/>
            <person name="Paasch A."/>
            <person name="Narechania A."/>
            <person name="Kim E."/>
        </authorList>
    </citation>
    <scope>NUCLEOTIDE SEQUENCE [LARGE SCALE GENOMIC DNA]</scope>
    <source>
        <strain evidence="2 3">PLY_AMNH</strain>
    </source>
</reference>
<protein>
    <recommendedName>
        <fullName evidence="4">O-fucosyltransferase family protein</fullName>
    </recommendedName>
</protein>
<feature type="signal peptide" evidence="1">
    <location>
        <begin position="1"/>
        <end position="27"/>
    </location>
</feature>
<evidence type="ECO:0000313" key="2">
    <source>
        <dbReference type="EMBL" id="KAK3246170.1"/>
    </source>
</evidence>
<evidence type="ECO:0000256" key="1">
    <source>
        <dbReference type="SAM" id="SignalP"/>
    </source>
</evidence>
<gene>
    <name evidence="2" type="ORF">CYMTET_44285</name>
</gene>
<feature type="chain" id="PRO_5042265484" description="O-fucosyltransferase family protein" evidence="1">
    <location>
        <begin position="28"/>
        <end position="515"/>
    </location>
</feature>
<proteinExistence type="predicted"/>
<keyword evidence="1" id="KW-0732">Signal</keyword>